<sequence length="328" mass="37773">MNEHSISQVHLQDEESLWNYYNKCGLSPALKILDSGPLDYKKTTYSLGDMFICSTTSTSGWGFEKQNNTDVYFVTYTYSGESIWELNKHGRIQASQQLCIVDSSRLVQGEFTRGTYTDTIMIDAKALNKELELSKGLNYKDRLEFQPLLNSDSQVWPMLNSIIKCIRNGMLFHKAQESPLAIRHLKQALMSTLIELIPHNNSNENRFKFDLITPRHISRAIEYMHAHAHEDISISDVAAYACTSVRNLQLGFKTFRNVSPMQYLRNVRLAGAHEELVKEDVRTDWQGIALRWGFVDLGLFAKYYKKNYGRTPFQTQHIIKGNLLTKKD</sequence>
<gene>
    <name evidence="6" type="ORF">DM05_1853</name>
</gene>
<evidence type="ECO:0000256" key="2">
    <source>
        <dbReference type="ARBA" id="ARBA00023125"/>
    </source>
</evidence>
<evidence type="ECO:0000256" key="3">
    <source>
        <dbReference type="ARBA" id="ARBA00023163"/>
    </source>
</evidence>
<organism evidence="6 7">
    <name type="scientific">Pseudomonas poae</name>
    <dbReference type="NCBI Taxonomy" id="200451"/>
    <lineage>
        <taxon>Bacteria</taxon>
        <taxon>Pseudomonadati</taxon>
        <taxon>Pseudomonadota</taxon>
        <taxon>Gammaproteobacteria</taxon>
        <taxon>Pseudomonadales</taxon>
        <taxon>Pseudomonadaceae</taxon>
        <taxon>Pseudomonas</taxon>
    </lineage>
</organism>
<name>A0A7Z1GX51_9PSED</name>
<dbReference type="Proteomes" id="UP000221580">
    <property type="component" value="Unassembled WGS sequence"/>
</dbReference>
<dbReference type="PROSITE" id="PS01124">
    <property type="entry name" value="HTH_ARAC_FAMILY_2"/>
    <property type="match status" value="1"/>
</dbReference>
<accession>A0A7Z1GX51</accession>
<dbReference type="SMART" id="SM00342">
    <property type="entry name" value="HTH_ARAC"/>
    <property type="match status" value="1"/>
</dbReference>
<evidence type="ECO:0000256" key="4">
    <source>
        <dbReference type="ARBA" id="ARBA00037345"/>
    </source>
</evidence>
<comment type="caution">
    <text evidence="6">The sequence shown here is derived from an EMBL/GenBank/DDBJ whole genome shotgun (WGS) entry which is preliminary data.</text>
</comment>
<dbReference type="SUPFAM" id="SSF46689">
    <property type="entry name" value="Homeodomain-like"/>
    <property type="match status" value="1"/>
</dbReference>
<comment type="function">
    <text evidence="4">Regulatory protein of the TOL plasmid xyl operons. XylS activates the xylXYZLTEGFJQKIH operon required for the degradation of toluene, m-xylene and p-xylene.</text>
</comment>
<keyword evidence="3" id="KW-0804">Transcription</keyword>
<dbReference type="PANTHER" id="PTHR46796:SF12">
    <property type="entry name" value="HTH-TYPE DNA-BINDING TRANSCRIPTIONAL ACTIVATOR EUTR"/>
    <property type="match status" value="1"/>
</dbReference>
<dbReference type="GO" id="GO:0043565">
    <property type="term" value="F:sequence-specific DNA binding"/>
    <property type="evidence" value="ECO:0007669"/>
    <property type="project" value="InterPro"/>
</dbReference>
<dbReference type="PANTHER" id="PTHR46796">
    <property type="entry name" value="HTH-TYPE TRANSCRIPTIONAL ACTIVATOR RHAS-RELATED"/>
    <property type="match status" value="1"/>
</dbReference>
<reference evidence="6 7" key="2">
    <citation type="submission" date="2017-10" db="EMBL/GenBank/DDBJ databases">
        <title>Bacterial endophytes that colonize and modify switchgrass growth.</title>
        <authorList>
            <person name="Debolt S."/>
        </authorList>
    </citation>
    <scope>NUCLEOTIDE SEQUENCE [LARGE SCALE GENOMIC DNA]</scope>
    <source>
        <strain evidence="6 7">A2-S9</strain>
    </source>
</reference>
<dbReference type="GO" id="GO:0003700">
    <property type="term" value="F:DNA-binding transcription factor activity"/>
    <property type="evidence" value="ECO:0007669"/>
    <property type="project" value="InterPro"/>
</dbReference>
<evidence type="ECO:0000313" key="6">
    <source>
        <dbReference type="EMBL" id="PFG71495.1"/>
    </source>
</evidence>
<feature type="domain" description="HTH araC/xylS-type" evidence="5">
    <location>
        <begin position="218"/>
        <end position="318"/>
    </location>
</feature>
<dbReference type="AlphaFoldDB" id="A0A7Z1GX51"/>
<dbReference type="InterPro" id="IPR050204">
    <property type="entry name" value="AraC_XylS_family_regulators"/>
</dbReference>
<dbReference type="EMBL" id="PDJN01000001">
    <property type="protein sequence ID" value="PFG71495.1"/>
    <property type="molecule type" value="Genomic_DNA"/>
</dbReference>
<evidence type="ECO:0000313" key="7">
    <source>
        <dbReference type="Proteomes" id="UP000221580"/>
    </source>
</evidence>
<evidence type="ECO:0000259" key="5">
    <source>
        <dbReference type="PROSITE" id="PS01124"/>
    </source>
</evidence>
<evidence type="ECO:0000256" key="1">
    <source>
        <dbReference type="ARBA" id="ARBA00023015"/>
    </source>
</evidence>
<dbReference type="InterPro" id="IPR018060">
    <property type="entry name" value="HTH_AraC"/>
</dbReference>
<dbReference type="Pfam" id="PF12833">
    <property type="entry name" value="HTH_18"/>
    <property type="match status" value="1"/>
</dbReference>
<keyword evidence="2" id="KW-0238">DNA-binding</keyword>
<keyword evidence="1" id="KW-0805">Transcription regulation</keyword>
<proteinExistence type="predicted"/>
<protein>
    <submittedName>
        <fullName evidence="6">Helix-turn-helix protein</fullName>
    </submittedName>
</protein>
<dbReference type="RefSeq" id="WP_098479403.1">
    <property type="nucleotide sequence ID" value="NZ_PDJN01000001.1"/>
</dbReference>
<reference evidence="6 7" key="1">
    <citation type="submission" date="2017-09" db="EMBL/GenBank/DDBJ databases">
        <authorList>
            <person name="DeBolt S."/>
            <person name="Huntemann M."/>
            <person name="Clum A."/>
            <person name="Pillay M."/>
            <person name="Palaniappan K."/>
            <person name="Varghese N."/>
            <person name="Mikhailova N."/>
            <person name="Stamatis D."/>
            <person name="Reddy T."/>
            <person name="Daum C."/>
            <person name="Shapiro N."/>
            <person name="Ivanova N."/>
            <person name="Kyrpides N."/>
            <person name="Woyke T."/>
        </authorList>
    </citation>
    <scope>NUCLEOTIDE SEQUENCE [LARGE SCALE GENOMIC DNA]</scope>
    <source>
        <strain evidence="6 7">A2-S9</strain>
    </source>
</reference>
<dbReference type="InterPro" id="IPR009057">
    <property type="entry name" value="Homeodomain-like_sf"/>
</dbReference>
<dbReference type="Gene3D" id="1.10.10.60">
    <property type="entry name" value="Homeodomain-like"/>
    <property type="match status" value="1"/>
</dbReference>